<proteinExistence type="predicted"/>
<evidence type="ECO:0000256" key="2">
    <source>
        <dbReference type="ARBA" id="ARBA00023242"/>
    </source>
</evidence>
<feature type="domain" description="FAM192A/Fyv6 N-terminal" evidence="4">
    <location>
        <begin position="8"/>
        <end position="98"/>
    </location>
</feature>
<evidence type="ECO:0000256" key="3">
    <source>
        <dbReference type="SAM" id="MobiDB-lite"/>
    </source>
</evidence>
<comment type="caution">
    <text evidence="5">The sequence shown here is derived from an EMBL/GenBank/DDBJ whole genome shotgun (WGS) entry which is preliminary data.</text>
</comment>
<dbReference type="InterPro" id="IPR019331">
    <property type="entry name" value="FAM192A/Fyv6_N"/>
</dbReference>
<dbReference type="STRING" id="1097556.R4X7J5"/>
<feature type="region of interest" description="Disordered" evidence="3">
    <location>
        <begin position="115"/>
        <end position="142"/>
    </location>
</feature>
<dbReference type="PANTHER" id="PTHR13495">
    <property type="entry name" value="NEFA-INTERACTING NUCLEAR PROTEIN NIP30"/>
    <property type="match status" value="1"/>
</dbReference>
<protein>
    <recommendedName>
        <fullName evidence="4">FAM192A/Fyv6 N-terminal domain-containing protein</fullName>
    </recommendedName>
</protein>
<evidence type="ECO:0000313" key="5">
    <source>
        <dbReference type="EMBL" id="CCG81083.1"/>
    </source>
</evidence>
<dbReference type="OrthoDB" id="75807at2759"/>
<reference evidence="5 6" key="1">
    <citation type="journal article" date="2013" name="MBio">
        <title>Genome sequencing of the plant pathogen Taphrina deformans, the causal agent of peach leaf curl.</title>
        <authorList>
            <person name="Cisse O.H."/>
            <person name="Almeida J.M.G.C.F."/>
            <person name="Fonseca A."/>
            <person name="Kumar A.A."/>
            <person name="Salojaervi J."/>
            <person name="Overmyer K."/>
            <person name="Hauser P.M."/>
            <person name="Pagni M."/>
        </authorList>
    </citation>
    <scope>NUCLEOTIDE SEQUENCE [LARGE SCALE GENOMIC DNA]</scope>
    <source>
        <strain evidence="6">PYCC 5710 / ATCC 11124 / CBS 356.35 / IMI 108563 / JCM 9778 / NBRC 8474</strain>
    </source>
</reference>
<evidence type="ECO:0000256" key="1">
    <source>
        <dbReference type="ARBA" id="ARBA00004123"/>
    </source>
</evidence>
<name>R4X7J5_TAPDE</name>
<evidence type="ECO:0000259" key="4">
    <source>
        <dbReference type="Pfam" id="PF10187"/>
    </source>
</evidence>
<evidence type="ECO:0000313" key="6">
    <source>
        <dbReference type="Proteomes" id="UP000013776"/>
    </source>
</evidence>
<organism evidence="5 6">
    <name type="scientific">Taphrina deformans (strain PYCC 5710 / ATCC 11124 / CBS 356.35 / IMI 108563 / JCM 9778 / NBRC 8474)</name>
    <name type="common">Peach leaf curl fungus</name>
    <name type="synonym">Lalaria deformans</name>
    <dbReference type="NCBI Taxonomy" id="1097556"/>
    <lineage>
        <taxon>Eukaryota</taxon>
        <taxon>Fungi</taxon>
        <taxon>Dikarya</taxon>
        <taxon>Ascomycota</taxon>
        <taxon>Taphrinomycotina</taxon>
        <taxon>Taphrinomycetes</taxon>
        <taxon>Taphrinales</taxon>
        <taxon>Taphrinaceae</taxon>
        <taxon>Taphrina</taxon>
    </lineage>
</organism>
<keyword evidence="6" id="KW-1185">Reference proteome</keyword>
<feature type="compositionally biased region" description="Basic and acidic residues" evidence="3">
    <location>
        <begin position="115"/>
        <end position="137"/>
    </location>
</feature>
<comment type="subcellular location">
    <subcellularLocation>
        <location evidence="1">Nucleus</location>
    </subcellularLocation>
</comment>
<dbReference type="EMBL" id="CAHR02000025">
    <property type="protein sequence ID" value="CCG81083.1"/>
    <property type="molecule type" value="Genomic_DNA"/>
</dbReference>
<dbReference type="Pfam" id="PF10187">
    <property type="entry name" value="FAM192A_Fyv6_N"/>
    <property type="match status" value="1"/>
</dbReference>
<gene>
    <name evidence="5" type="ORF">TAPDE_000772</name>
</gene>
<dbReference type="AlphaFoldDB" id="R4X7J5"/>
<dbReference type="Proteomes" id="UP000013776">
    <property type="component" value="Unassembled WGS sequence"/>
</dbReference>
<dbReference type="PANTHER" id="PTHR13495:SF0">
    <property type="entry name" value="PSME3-INTERACTING PROTEIN"/>
    <property type="match status" value="1"/>
</dbReference>
<dbReference type="VEuPathDB" id="FungiDB:TAPDE_000772"/>
<accession>R4X7J5</accession>
<feature type="region of interest" description="Disordered" evidence="3">
    <location>
        <begin position="1"/>
        <end position="30"/>
    </location>
</feature>
<keyword evidence="2" id="KW-0539">Nucleus</keyword>
<sequence length="198" mass="22443">MSKFVTGNDDQDDEAWQSAHANDPVRKLEPVDNRSLFEKLQEQKAAKEDALNEATKFSNLIRRLDNDEIDFLVGVNEQKERENAIRLKEQREALEKFRAAQKAVDNLESTIAQNKDLKTQDRLRSVDEASKQKQESQKRKHLAVTGVVKKDRKKLKEVHKSTPKVDDAIITMEPSETVINGSDLPKATALIAYGSDSD</sequence>
<dbReference type="GO" id="GO:0005634">
    <property type="term" value="C:nucleus"/>
    <property type="evidence" value="ECO:0007669"/>
    <property type="project" value="UniProtKB-SubCell"/>
</dbReference>
<dbReference type="InterPro" id="IPR039845">
    <property type="entry name" value="FAM192A"/>
</dbReference>